<dbReference type="Proteomes" id="UP000549250">
    <property type="component" value="Unassembled WGS sequence"/>
</dbReference>
<name>A0A839T2C6_AZOMA</name>
<proteinExistence type="predicted"/>
<reference evidence="1 2" key="1">
    <citation type="submission" date="2020-08" db="EMBL/GenBank/DDBJ databases">
        <title>Genomic Encyclopedia of Type Strains, Phase III (KMG-III): the genomes of soil and plant-associated and newly described type strains.</title>
        <authorList>
            <person name="Whitman W."/>
        </authorList>
    </citation>
    <scope>NUCLEOTIDE SEQUENCE [LARGE SCALE GENOMIC DNA]</scope>
    <source>
        <strain evidence="1 2">CECT 4462</strain>
    </source>
</reference>
<keyword evidence="2" id="KW-1185">Reference proteome</keyword>
<organism evidence="1 2">
    <name type="scientific">Azomonas macrocytogenes</name>
    <name type="common">Azotobacter macrocytogenes</name>
    <dbReference type="NCBI Taxonomy" id="69962"/>
    <lineage>
        <taxon>Bacteria</taxon>
        <taxon>Pseudomonadati</taxon>
        <taxon>Pseudomonadota</taxon>
        <taxon>Gammaproteobacteria</taxon>
        <taxon>Pseudomonadales</taxon>
        <taxon>Pseudomonadaceae</taxon>
        <taxon>Azomonas</taxon>
    </lineage>
</organism>
<gene>
    <name evidence="1" type="ORF">FHR87_001653</name>
</gene>
<dbReference type="AlphaFoldDB" id="A0A839T2C6"/>
<dbReference type="EMBL" id="JACHXI010000006">
    <property type="protein sequence ID" value="MBB3103258.1"/>
    <property type="molecule type" value="Genomic_DNA"/>
</dbReference>
<sequence length="97" mass="10096">MHSDCSGSGTTVDGGKSLSVAILSAQMVAIASSTEPSLKASTMPPSPITRDASARGQIWNLAFWDGSTEARSFLELLHRAYQAEPPISLAPPPGLCP</sequence>
<comment type="caution">
    <text evidence="1">The sequence shown here is derived from an EMBL/GenBank/DDBJ whole genome shotgun (WGS) entry which is preliminary data.</text>
</comment>
<protein>
    <submittedName>
        <fullName evidence="1">Uncharacterized protein</fullName>
    </submittedName>
</protein>
<dbReference type="RefSeq" id="WP_183166323.1">
    <property type="nucleotide sequence ID" value="NZ_JACHXI010000006.1"/>
</dbReference>
<evidence type="ECO:0000313" key="1">
    <source>
        <dbReference type="EMBL" id="MBB3103258.1"/>
    </source>
</evidence>
<accession>A0A839T2C6</accession>
<evidence type="ECO:0000313" key="2">
    <source>
        <dbReference type="Proteomes" id="UP000549250"/>
    </source>
</evidence>